<dbReference type="AlphaFoldDB" id="A0A2T0UFU0"/>
<dbReference type="EMBL" id="PVTJ01000008">
    <property type="protein sequence ID" value="PRY56813.1"/>
    <property type="molecule type" value="Genomic_DNA"/>
</dbReference>
<evidence type="ECO:0000313" key="2">
    <source>
        <dbReference type="Proteomes" id="UP000238176"/>
    </source>
</evidence>
<sequence length="51" mass="5410">MSDRDMISTGEFVVYPHEGPAEVIETVQVVAEDPTGGDFALAEDGPESEQG</sequence>
<reference evidence="1 2" key="1">
    <citation type="submission" date="2018-03" db="EMBL/GenBank/DDBJ databases">
        <title>Genomic Encyclopedia of Type Strains, Phase III (KMG-III): the genomes of soil and plant-associated and newly described type strains.</title>
        <authorList>
            <person name="Whitman W."/>
        </authorList>
    </citation>
    <scope>NUCLEOTIDE SEQUENCE [LARGE SCALE GENOMIC DNA]</scope>
    <source>
        <strain evidence="1 2">CGMCC 4.7067</strain>
    </source>
</reference>
<organism evidence="1 2">
    <name type="scientific">Glycomyces artemisiae</name>
    <dbReference type="NCBI Taxonomy" id="1076443"/>
    <lineage>
        <taxon>Bacteria</taxon>
        <taxon>Bacillati</taxon>
        <taxon>Actinomycetota</taxon>
        <taxon>Actinomycetes</taxon>
        <taxon>Glycomycetales</taxon>
        <taxon>Glycomycetaceae</taxon>
        <taxon>Glycomyces</taxon>
    </lineage>
</organism>
<accession>A0A2T0UFU0</accession>
<gene>
    <name evidence="1" type="ORF">B0I28_108124</name>
</gene>
<comment type="caution">
    <text evidence="1">The sequence shown here is derived from an EMBL/GenBank/DDBJ whole genome shotgun (WGS) entry which is preliminary data.</text>
</comment>
<evidence type="ECO:0000313" key="1">
    <source>
        <dbReference type="EMBL" id="PRY56813.1"/>
    </source>
</evidence>
<keyword evidence="2" id="KW-1185">Reference proteome</keyword>
<name>A0A2T0UFU0_9ACTN</name>
<proteinExistence type="predicted"/>
<dbReference type="Proteomes" id="UP000238176">
    <property type="component" value="Unassembled WGS sequence"/>
</dbReference>
<dbReference type="RefSeq" id="WP_181245874.1">
    <property type="nucleotide sequence ID" value="NZ_PVTJ01000008.1"/>
</dbReference>
<protein>
    <submittedName>
        <fullName evidence="1">Uncharacterized protein</fullName>
    </submittedName>
</protein>